<proteinExistence type="predicted"/>
<evidence type="ECO:0000313" key="1">
    <source>
        <dbReference type="EMBL" id="KAF2185904.1"/>
    </source>
</evidence>
<dbReference type="AlphaFoldDB" id="A0A6A6E288"/>
<organism evidence="1 2">
    <name type="scientific">Zopfia rhizophila CBS 207.26</name>
    <dbReference type="NCBI Taxonomy" id="1314779"/>
    <lineage>
        <taxon>Eukaryota</taxon>
        <taxon>Fungi</taxon>
        <taxon>Dikarya</taxon>
        <taxon>Ascomycota</taxon>
        <taxon>Pezizomycotina</taxon>
        <taxon>Dothideomycetes</taxon>
        <taxon>Dothideomycetes incertae sedis</taxon>
        <taxon>Zopfiaceae</taxon>
        <taxon>Zopfia</taxon>
    </lineage>
</organism>
<name>A0A6A6E288_9PEZI</name>
<keyword evidence="2" id="KW-1185">Reference proteome</keyword>
<evidence type="ECO:0000313" key="2">
    <source>
        <dbReference type="Proteomes" id="UP000800200"/>
    </source>
</evidence>
<reference evidence="1" key="1">
    <citation type="journal article" date="2020" name="Stud. Mycol.">
        <title>101 Dothideomycetes genomes: a test case for predicting lifestyles and emergence of pathogens.</title>
        <authorList>
            <person name="Haridas S."/>
            <person name="Albert R."/>
            <person name="Binder M."/>
            <person name="Bloem J."/>
            <person name="Labutti K."/>
            <person name="Salamov A."/>
            <person name="Andreopoulos B."/>
            <person name="Baker S."/>
            <person name="Barry K."/>
            <person name="Bills G."/>
            <person name="Bluhm B."/>
            <person name="Cannon C."/>
            <person name="Castanera R."/>
            <person name="Culley D."/>
            <person name="Daum C."/>
            <person name="Ezra D."/>
            <person name="Gonzalez J."/>
            <person name="Henrissat B."/>
            <person name="Kuo A."/>
            <person name="Liang C."/>
            <person name="Lipzen A."/>
            <person name="Lutzoni F."/>
            <person name="Magnuson J."/>
            <person name="Mondo S."/>
            <person name="Nolan M."/>
            <person name="Ohm R."/>
            <person name="Pangilinan J."/>
            <person name="Park H.-J."/>
            <person name="Ramirez L."/>
            <person name="Alfaro M."/>
            <person name="Sun H."/>
            <person name="Tritt A."/>
            <person name="Yoshinaga Y."/>
            <person name="Zwiers L.-H."/>
            <person name="Turgeon B."/>
            <person name="Goodwin S."/>
            <person name="Spatafora J."/>
            <person name="Crous P."/>
            <person name="Grigoriev I."/>
        </authorList>
    </citation>
    <scope>NUCLEOTIDE SEQUENCE</scope>
    <source>
        <strain evidence="1">CBS 207.26</strain>
    </source>
</reference>
<dbReference type="EMBL" id="ML994632">
    <property type="protein sequence ID" value="KAF2185904.1"/>
    <property type="molecule type" value="Genomic_DNA"/>
</dbReference>
<accession>A0A6A6E288</accession>
<protein>
    <submittedName>
        <fullName evidence="1">Uncharacterized protein</fullName>
    </submittedName>
</protein>
<dbReference type="Proteomes" id="UP000800200">
    <property type="component" value="Unassembled WGS sequence"/>
</dbReference>
<gene>
    <name evidence="1" type="ORF">K469DRAFT_158289</name>
</gene>
<sequence>MRFSVPCLTIIASSTLASPKPFTTRDITTTEDVTKAIAFAAQAADCDTFQCANVIASVACIDISIPLGAARIPGAVGLCGWRSECCVWLFP</sequence>